<reference evidence="2" key="1">
    <citation type="submission" date="2019-09" db="UniProtKB">
        <authorList>
            <consortium name="WormBaseParasite"/>
        </authorList>
    </citation>
    <scope>IDENTIFICATION</scope>
</reference>
<dbReference type="Proteomes" id="UP000050761">
    <property type="component" value="Unassembled WGS sequence"/>
</dbReference>
<accession>A0A183GCS5</accession>
<sequence>LQRKPWLLRKPLIIMLSTKSSRRTMVGDILDLLKPAIAKPRILRSSLASLMRRDLAAMYSASRVRCAEISSSRARIFTSAPK</sequence>
<organism evidence="1 2">
    <name type="scientific">Heligmosomoides polygyrus</name>
    <name type="common">Parasitic roundworm</name>
    <dbReference type="NCBI Taxonomy" id="6339"/>
    <lineage>
        <taxon>Eukaryota</taxon>
        <taxon>Metazoa</taxon>
        <taxon>Ecdysozoa</taxon>
        <taxon>Nematoda</taxon>
        <taxon>Chromadorea</taxon>
        <taxon>Rhabditida</taxon>
        <taxon>Rhabditina</taxon>
        <taxon>Rhabditomorpha</taxon>
        <taxon>Strongyloidea</taxon>
        <taxon>Heligmosomidae</taxon>
        <taxon>Heligmosomoides</taxon>
    </lineage>
</organism>
<name>A0A183GCS5_HELPZ</name>
<dbReference type="AlphaFoldDB" id="A0A183GCS5"/>
<evidence type="ECO:0000313" key="2">
    <source>
        <dbReference type="WBParaSite" id="HPBE_0001999901-mRNA-1"/>
    </source>
</evidence>
<proteinExistence type="predicted"/>
<keyword evidence="1" id="KW-1185">Reference proteome</keyword>
<evidence type="ECO:0000313" key="1">
    <source>
        <dbReference type="Proteomes" id="UP000050761"/>
    </source>
</evidence>
<protein>
    <submittedName>
        <fullName evidence="2">Secreted protein</fullName>
    </submittedName>
</protein>
<dbReference type="WBParaSite" id="HPBE_0001999901-mRNA-1">
    <property type="protein sequence ID" value="HPBE_0001999901-mRNA-1"/>
    <property type="gene ID" value="HPBE_0001999901"/>
</dbReference>